<sequence length="274" mass="29899">MPRSVSVFSEQALITISPTSRQTTSGKDNCEGVCSSLAECTVIHSGTYGCQCYAGLIDVNPSNPGKLCREPFDCFREETNLCSPSNTCLRPQSVCSRKNLFKATVELKSWLFSPALYNTESQDWISVSTNFTITVINKMRTLLLDESFDLTVVGFKKGSVVVQMVFGFNGGSHLNVPTLETALQDVVRANLDKLAVVTLEELPAEENSGEGWRVATIVTGVLLGAALLLIVFAGLAFALRRRLNCSNSYKLRKTNDNGDPVLVSTFGNYICQDV</sequence>
<gene>
    <name evidence="2" type="ORF">ANANG_G00232770</name>
</gene>
<reference evidence="2" key="1">
    <citation type="submission" date="2021-01" db="EMBL/GenBank/DDBJ databases">
        <title>A chromosome-scale assembly of European eel, Anguilla anguilla.</title>
        <authorList>
            <person name="Henkel C."/>
            <person name="Jong-Raadsen S.A."/>
            <person name="Dufour S."/>
            <person name="Weltzien F.-A."/>
            <person name="Palstra A.P."/>
            <person name="Pelster B."/>
            <person name="Spaink H.P."/>
            <person name="Van Den Thillart G.E."/>
            <person name="Jansen H."/>
            <person name="Zahm M."/>
            <person name="Klopp C."/>
            <person name="Cedric C."/>
            <person name="Louis A."/>
            <person name="Berthelot C."/>
            <person name="Parey E."/>
            <person name="Roest Crollius H."/>
            <person name="Montfort J."/>
            <person name="Robinson-Rechavi M."/>
            <person name="Bucao C."/>
            <person name="Bouchez O."/>
            <person name="Gislard M."/>
            <person name="Lluch J."/>
            <person name="Milhes M."/>
            <person name="Lampietro C."/>
            <person name="Lopez Roques C."/>
            <person name="Donnadieu C."/>
            <person name="Braasch I."/>
            <person name="Desvignes T."/>
            <person name="Postlethwait J."/>
            <person name="Bobe J."/>
            <person name="Guiguen Y."/>
            <person name="Dirks R."/>
        </authorList>
    </citation>
    <scope>NUCLEOTIDE SEQUENCE</scope>
    <source>
        <strain evidence="2">Tag_6206</strain>
        <tissue evidence="2">Liver</tissue>
    </source>
</reference>
<evidence type="ECO:0000256" key="1">
    <source>
        <dbReference type="SAM" id="Phobius"/>
    </source>
</evidence>
<keyword evidence="1" id="KW-0812">Transmembrane</keyword>
<keyword evidence="3" id="KW-1185">Reference proteome</keyword>
<evidence type="ECO:0008006" key="4">
    <source>
        <dbReference type="Google" id="ProtNLM"/>
    </source>
</evidence>
<dbReference type="Proteomes" id="UP001044222">
    <property type="component" value="Chromosome 13"/>
</dbReference>
<accession>A0A9D3M1N4</accession>
<evidence type="ECO:0000313" key="2">
    <source>
        <dbReference type="EMBL" id="KAG5836828.1"/>
    </source>
</evidence>
<name>A0A9D3M1N4_ANGAN</name>
<comment type="caution">
    <text evidence="2">The sequence shown here is derived from an EMBL/GenBank/DDBJ whole genome shotgun (WGS) entry which is preliminary data.</text>
</comment>
<evidence type="ECO:0000313" key="3">
    <source>
        <dbReference type="Proteomes" id="UP001044222"/>
    </source>
</evidence>
<dbReference type="EMBL" id="JAFIRN010000013">
    <property type="protein sequence ID" value="KAG5836828.1"/>
    <property type="molecule type" value="Genomic_DNA"/>
</dbReference>
<dbReference type="AlphaFoldDB" id="A0A9D3M1N4"/>
<proteinExistence type="predicted"/>
<organism evidence="2 3">
    <name type="scientific">Anguilla anguilla</name>
    <name type="common">European freshwater eel</name>
    <name type="synonym">Muraena anguilla</name>
    <dbReference type="NCBI Taxonomy" id="7936"/>
    <lineage>
        <taxon>Eukaryota</taxon>
        <taxon>Metazoa</taxon>
        <taxon>Chordata</taxon>
        <taxon>Craniata</taxon>
        <taxon>Vertebrata</taxon>
        <taxon>Euteleostomi</taxon>
        <taxon>Actinopterygii</taxon>
        <taxon>Neopterygii</taxon>
        <taxon>Teleostei</taxon>
        <taxon>Anguilliformes</taxon>
        <taxon>Anguillidae</taxon>
        <taxon>Anguilla</taxon>
    </lineage>
</organism>
<keyword evidence="1" id="KW-1133">Transmembrane helix</keyword>
<feature type="transmembrane region" description="Helical" evidence="1">
    <location>
        <begin position="212"/>
        <end position="239"/>
    </location>
</feature>
<keyword evidence="1" id="KW-0472">Membrane</keyword>
<protein>
    <recommendedName>
        <fullName evidence="4">EGF-like domain-containing protein</fullName>
    </recommendedName>
</protein>